<dbReference type="AlphaFoldDB" id="A0AAE0YVY7"/>
<accession>A0AAE0YVY7</accession>
<reference evidence="1" key="1">
    <citation type="journal article" date="2023" name="G3 (Bethesda)">
        <title>A reference genome for the long-term kleptoplast-retaining sea slug Elysia crispata morphotype clarki.</title>
        <authorList>
            <person name="Eastman K.E."/>
            <person name="Pendleton A.L."/>
            <person name="Shaikh M.A."/>
            <person name="Suttiyut T."/>
            <person name="Ogas R."/>
            <person name="Tomko P."/>
            <person name="Gavelis G."/>
            <person name="Widhalm J.R."/>
            <person name="Wisecaver J.H."/>
        </authorList>
    </citation>
    <scope>NUCLEOTIDE SEQUENCE</scope>
    <source>
        <strain evidence="1">ECLA1</strain>
    </source>
</reference>
<sequence length="122" mass="13484">MSPVVLTLSCHWIQMVSDERMRLTNCATLRHFNPSLAQVMTSPFCTTLKSCGDGRVANQQVRIHRELTVTDLHTGGSGHVFALYWNEAAVEFGSPCVSEQPSLGFTQLTSMQEGSRKDALNI</sequence>
<evidence type="ECO:0000313" key="1">
    <source>
        <dbReference type="EMBL" id="KAK3757656.1"/>
    </source>
</evidence>
<evidence type="ECO:0000313" key="2">
    <source>
        <dbReference type="Proteomes" id="UP001283361"/>
    </source>
</evidence>
<keyword evidence="2" id="KW-1185">Reference proteome</keyword>
<name>A0AAE0YVY7_9GAST</name>
<dbReference type="EMBL" id="JAWDGP010005352">
    <property type="protein sequence ID" value="KAK3757656.1"/>
    <property type="molecule type" value="Genomic_DNA"/>
</dbReference>
<gene>
    <name evidence="1" type="ORF">RRG08_000168</name>
</gene>
<protein>
    <submittedName>
        <fullName evidence="1">Uncharacterized protein</fullName>
    </submittedName>
</protein>
<comment type="caution">
    <text evidence="1">The sequence shown here is derived from an EMBL/GenBank/DDBJ whole genome shotgun (WGS) entry which is preliminary data.</text>
</comment>
<organism evidence="1 2">
    <name type="scientific">Elysia crispata</name>
    <name type="common">lettuce slug</name>
    <dbReference type="NCBI Taxonomy" id="231223"/>
    <lineage>
        <taxon>Eukaryota</taxon>
        <taxon>Metazoa</taxon>
        <taxon>Spiralia</taxon>
        <taxon>Lophotrochozoa</taxon>
        <taxon>Mollusca</taxon>
        <taxon>Gastropoda</taxon>
        <taxon>Heterobranchia</taxon>
        <taxon>Euthyneura</taxon>
        <taxon>Panpulmonata</taxon>
        <taxon>Sacoglossa</taxon>
        <taxon>Placobranchoidea</taxon>
        <taxon>Plakobranchidae</taxon>
        <taxon>Elysia</taxon>
    </lineage>
</organism>
<dbReference type="Proteomes" id="UP001283361">
    <property type="component" value="Unassembled WGS sequence"/>
</dbReference>
<proteinExistence type="predicted"/>